<protein>
    <recommendedName>
        <fullName evidence="1">TY-Chap N-terminal domain-containing protein</fullName>
    </recommendedName>
</protein>
<dbReference type="OrthoDB" id="4843202at2"/>
<evidence type="ECO:0000259" key="1">
    <source>
        <dbReference type="Pfam" id="PF22552"/>
    </source>
</evidence>
<proteinExistence type="predicted"/>
<evidence type="ECO:0000313" key="3">
    <source>
        <dbReference type="Proteomes" id="UP000030002"/>
    </source>
</evidence>
<comment type="caution">
    <text evidence="2">The sequence shown here is derived from an EMBL/GenBank/DDBJ whole genome shotgun (WGS) entry which is preliminary data.</text>
</comment>
<accession>A0A0A0JHD7</accession>
<dbReference type="AlphaFoldDB" id="A0A0A0JHD7"/>
<dbReference type="STRING" id="1385520.N802_01975"/>
<dbReference type="InterPro" id="IPR054344">
    <property type="entry name" value="TY-Chap_N"/>
</dbReference>
<dbReference type="Pfam" id="PF22552">
    <property type="entry name" value="TY-Chap3"/>
    <property type="match status" value="1"/>
</dbReference>
<dbReference type="Proteomes" id="UP000030002">
    <property type="component" value="Unassembled WGS sequence"/>
</dbReference>
<reference evidence="2 3" key="1">
    <citation type="submission" date="2013-08" db="EMBL/GenBank/DDBJ databases">
        <title>The genome sequence of Knoellia sinensis.</title>
        <authorList>
            <person name="Zhu W."/>
            <person name="Wang G."/>
        </authorList>
    </citation>
    <scope>NUCLEOTIDE SEQUENCE [LARGE SCALE GENOMIC DNA]</scope>
    <source>
        <strain evidence="2 3">KCTC 19936</strain>
    </source>
</reference>
<evidence type="ECO:0000313" key="2">
    <source>
        <dbReference type="EMBL" id="KGN35041.1"/>
    </source>
</evidence>
<dbReference type="eggNOG" id="ENOG5031WHS">
    <property type="taxonomic scope" value="Bacteria"/>
</dbReference>
<gene>
    <name evidence="2" type="ORF">N802_01975</name>
</gene>
<feature type="domain" description="TY-Chap N-terminal" evidence="1">
    <location>
        <begin position="14"/>
        <end position="153"/>
    </location>
</feature>
<organism evidence="2 3">
    <name type="scientific">Knoellia sinensis KCTC 19936</name>
    <dbReference type="NCBI Taxonomy" id="1385520"/>
    <lineage>
        <taxon>Bacteria</taxon>
        <taxon>Bacillati</taxon>
        <taxon>Actinomycetota</taxon>
        <taxon>Actinomycetes</taxon>
        <taxon>Micrococcales</taxon>
        <taxon>Intrasporangiaceae</taxon>
        <taxon>Knoellia</taxon>
    </lineage>
</organism>
<dbReference type="RefSeq" id="WP_035911301.1">
    <property type="nucleotide sequence ID" value="NZ_AVPJ01000001.1"/>
</dbReference>
<sequence>MTYAVEPPPGGPLDWRAWSSDLAIRIRSLSEGDSVTVSVPERSRPHLVRKARAFGLVPARYEDVAPWVRVRRDERHAVVELVGSEEFGGVYFFTEPEEEALDELGWRRPGPISLEERVWNRWFPDDVTETAYLSLDDSHAAADLVMVTLRDVMYPGEGPAVG</sequence>
<keyword evidence="3" id="KW-1185">Reference proteome</keyword>
<dbReference type="EMBL" id="AVPJ01000001">
    <property type="protein sequence ID" value="KGN35041.1"/>
    <property type="molecule type" value="Genomic_DNA"/>
</dbReference>
<name>A0A0A0JHD7_9MICO</name>